<evidence type="ECO:0000256" key="1">
    <source>
        <dbReference type="SAM" id="SignalP"/>
    </source>
</evidence>
<dbReference type="EMBL" id="JAJJMB010008687">
    <property type="protein sequence ID" value="KAI3921462.1"/>
    <property type="molecule type" value="Genomic_DNA"/>
</dbReference>
<organism evidence="2 3">
    <name type="scientific">Papaver atlanticum</name>
    <dbReference type="NCBI Taxonomy" id="357466"/>
    <lineage>
        <taxon>Eukaryota</taxon>
        <taxon>Viridiplantae</taxon>
        <taxon>Streptophyta</taxon>
        <taxon>Embryophyta</taxon>
        <taxon>Tracheophyta</taxon>
        <taxon>Spermatophyta</taxon>
        <taxon>Magnoliopsida</taxon>
        <taxon>Ranunculales</taxon>
        <taxon>Papaveraceae</taxon>
        <taxon>Papaveroideae</taxon>
        <taxon>Papaver</taxon>
    </lineage>
</organism>
<evidence type="ECO:0000313" key="3">
    <source>
        <dbReference type="Proteomes" id="UP001202328"/>
    </source>
</evidence>
<gene>
    <name evidence="2" type="ORF">MKW98_013396</name>
</gene>
<keyword evidence="1" id="KW-0732">Signal</keyword>
<comment type="caution">
    <text evidence="2">The sequence shown here is derived from an EMBL/GenBank/DDBJ whole genome shotgun (WGS) entry which is preliminary data.</text>
</comment>
<dbReference type="AlphaFoldDB" id="A0AAD4SU82"/>
<keyword evidence="3" id="KW-1185">Reference proteome</keyword>
<reference evidence="2" key="1">
    <citation type="submission" date="2022-04" db="EMBL/GenBank/DDBJ databases">
        <title>A functionally conserved STORR gene fusion in Papaver species that diverged 16.8 million years ago.</title>
        <authorList>
            <person name="Catania T."/>
        </authorList>
    </citation>
    <scope>NUCLEOTIDE SEQUENCE</scope>
    <source>
        <strain evidence="2">S-188037</strain>
    </source>
</reference>
<protein>
    <submittedName>
        <fullName evidence="2">Uncharacterized protein</fullName>
    </submittedName>
</protein>
<name>A0AAD4SU82_9MAGN</name>
<dbReference type="Proteomes" id="UP001202328">
    <property type="component" value="Unassembled WGS sequence"/>
</dbReference>
<accession>A0AAD4SU82</accession>
<feature type="chain" id="PRO_5042290156" evidence="1">
    <location>
        <begin position="33"/>
        <end position="89"/>
    </location>
</feature>
<proteinExistence type="predicted"/>
<feature type="signal peptide" evidence="1">
    <location>
        <begin position="1"/>
        <end position="32"/>
    </location>
</feature>
<sequence>MAKTTSLCSSSPLFLILMFISIVLMTSQGVNGEIYCVDWSMDTFLTDKYGVCVEWCKAAAGNFRITTNEIHDIFSFDATKCLCCWEYFL</sequence>
<evidence type="ECO:0000313" key="2">
    <source>
        <dbReference type="EMBL" id="KAI3921462.1"/>
    </source>
</evidence>